<accession>A0A366HN71</accession>
<proteinExistence type="predicted"/>
<evidence type="ECO:0000313" key="3">
    <source>
        <dbReference type="Proteomes" id="UP000253426"/>
    </source>
</evidence>
<evidence type="ECO:0000313" key="2">
    <source>
        <dbReference type="EMBL" id="RBP43772.1"/>
    </source>
</evidence>
<dbReference type="Pfam" id="PF07883">
    <property type="entry name" value="Cupin_2"/>
    <property type="match status" value="1"/>
</dbReference>
<dbReference type="OrthoDB" id="6058at2"/>
<protein>
    <submittedName>
        <fullName evidence="2">Cupin domain</fullName>
    </submittedName>
</protein>
<dbReference type="RefSeq" id="WP_113959247.1">
    <property type="nucleotide sequence ID" value="NZ_QNRR01000005.1"/>
</dbReference>
<sequence>MTINQLSAQAPFTTKDGSTIRSILDRTNAPVEMQSLAEATVPAGTATQRHYHKVSEEFYFILEGHGLMEINGETQNVGPGDAILIPRTAWHQITANAGSTLRFLCCCAPPYAHEDTYFE</sequence>
<gene>
    <name evidence="2" type="ORF">DES53_105171</name>
</gene>
<dbReference type="PANTHER" id="PTHR36114:SF4">
    <property type="entry name" value="CUPIN 2 CONSERVED BARREL DOMAIN-CONTAINING PROTEIN"/>
    <property type="match status" value="1"/>
</dbReference>
<comment type="caution">
    <text evidence="2">The sequence shown here is derived from an EMBL/GenBank/DDBJ whole genome shotgun (WGS) entry which is preliminary data.</text>
</comment>
<keyword evidence="3" id="KW-1185">Reference proteome</keyword>
<name>A0A366HN71_9BACT</name>
<dbReference type="EMBL" id="QNRR01000005">
    <property type="protein sequence ID" value="RBP43772.1"/>
    <property type="molecule type" value="Genomic_DNA"/>
</dbReference>
<dbReference type="CDD" id="cd02214">
    <property type="entry name" value="cupin_MJ1618"/>
    <property type="match status" value="1"/>
</dbReference>
<dbReference type="InterPro" id="IPR052044">
    <property type="entry name" value="PKS_Associated_Protein"/>
</dbReference>
<dbReference type="InterPro" id="IPR011051">
    <property type="entry name" value="RmlC_Cupin_sf"/>
</dbReference>
<dbReference type="AlphaFoldDB" id="A0A366HN71"/>
<dbReference type="PANTHER" id="PTHR36114">
    <property type="entry name" value="16.7 KDA PROTEIN IN WHIE LOCUS"/>
    <property type="match status" value="1"/>
</dbReference>
<evidence type="ECO:0000259" key="1">
    <source>
        <dbReference type="Pfam" id="PF07883"/>
    </source>
</evidence>
<organism evidence="2 3">
    <name type="scientific">Roseimicrobium gellanilyticum</name>
    <dbReference type="NCBI Taxonomy" id="748857"/>
    <lineage>
        <taxon>Bacteria</taxon>
        <taxon>Pseudomonadati</taxon>
        <taxon>Verrucomicrobiota</taxon>
        <taxon>Verrucomicrobiia</taxon>
        <taxon>Verrucomicrobiales</taxon>
        <taxon>Verrucomicrobiaceae</taxon>
        <taxon>Roseimicrobium</taxon>
    </lineage>
</organism>
<reference evidence="2 3" key="1">
    <citation type="submission" date="2018-06" db="EMBL/GenBank/DDBJ databases">
        <title>Genomic Encyclopedia of Type Strains, Phase IV (KMG-IV): sequencing the most valuable type-strain genomes for metagenomic binning, comparative biology and taxonomic classification.</title>
        <authorList>
            <person name="Goeker M."/>
        </authorList>
    </citation>
    <scope>NUCLEOTIDE SEQUENCE [LARGE SCALE GENOMIC DNA]</scope>
    <source>
        <strain evidence="2 3">DSM 25532</strain>
    </source>
</reference>
<feature type="domain" description="Cupin type-2" evidence="1">
    <location>
        <begin position="39"/>
        <end position="105"/>
    </location>
</feature>
<dbReference type="InterPro" id="IPR013096">
    <property type="entry name" value="Cupin_2"/>
</dbReference>
<dbReference type="InterPro" id="IPR014710">
    <property type="entry name" value="RmlC-like_jellyroll"/>
</dbReference>
<dbReference type="Proteomes" id="UP000253426">
    <property type="component" value="Unassembled WGS sequence"/>
</dbReference>
<dbReference type="Gene3D" id="2.60.120.10">
    <property type="entry name" value="Jelly Rolls"/>
    <property type="match status" value="1"/>
</dbReference>
<dbReference type="SUPFAM" id="SSF51182">
    <property type="entry name" value="RmlC-like cupins"/>
    <property type="match status" value="1"/>
</dbReference>